<evidence type="ECO:0000313" key="3">
    <source>
        <dbReference type="Proteomes" id="UP000287651"/>
    </source>
</evidence>
<gene>
    <name evidence="2" type="ORF">B296_00051165</name>
</gene>
<dbReference type="Proteomes" id="UP000287651">
    <property type="component" value="Unassembled WGS sequence"/>
</dbReference>
<reference evidence="2 3" key="1">
    <citation type="journal article" date="2014" name="Agronomy (Basel)">
        <title>A Draft Genome Sequence for Ensete ventricosum, the Drought-Tolerant Tree Against Hunger.</title>
        <authorList>
            <person name="Harrison J."/>
            <person name="Moore K.A."/>
            <person name="Paszkiewicz K."/>
            <person name="Jones T."/>
            <person name="Grant M."/>
            <person name="Ambacheew D."/>
            <person name="Muzemil S."/>
            <person name="Studholme D.J."/>
        </authorList>
    </citation>
    <scope>NUCLEOTIDE SEQUENCE [LARGE SCALE GENOMIC DNA]</scope>
</reference>
<feature type="non-terminal residue" evidence="2">
    <location>
        <position position="1"/>
    </location>
</feature>
<organism evidence="2 3">
    <name type="scientific">Ensete ventricosum</name>
    <name type="common">Abyssinian banana</name>
    <name type="synonym">Musa ensete</name>
    <dbReference type="NCBI Taxonomy" id="4639"/>
    <lineage>
        <taxon>Eukaryota</taxon>
        <taxon>Viridiplantae</taxon>
        <taxon>Streptophyta</taxon>
        <taxon>Embryophyta</taxon>
        <taxon>Tracheophyta</taxon>
        <taxon>Spermatophyta</taxon>
        <taxon>Magnoliopsida</taxon>
        <taxon>Liliopsida</taxon>
        <taxon>Zingiberales</taxon>
        <taxon>Musaceae</taxon>
        <taxon>Ensete</taxon>
    </lineage>
</organism>
<dbReference type="EMBL" id="AMZH03014513">
    <property type="protein sequence ID" value="RRT47508.1"/>
    <property type="molecule type" value="Genomic_DNA"/>
</dbReference>
<evidence type="ECO:0000256" key="1">
    <source>
        <dbReference type="SAM" id="MobiDB-lite"/>
    </source>
</evidence>
<protein>
    <submittedName>
        <fullName evidence="2">Uncharacterized protein</fullName>
    </submittedName>
</protein>
<sequence>WDGAAGDDDGRRKSIPAAVPASTDAAAEDDDDERPRPSCVPSHGLWLRSAGVRATASSPWGAMHHLQRRESQQLLHNVMAAKRALRFFLSVKRRTAPKRVHSSPLLPRICFLFSWIWV</sequence>
<evidence type="ECO:0000313" key="2">
    <source>
        <dbReference type="EMBL" id="RRT47508.1"/>
    </source>
</evidence>
<feature type="region of interest" description="Disordered" evidence="1">
    <location>
        <begin position="1"/>
        <end position="41"/>
    </location>
</feature>
<name>A0A426Y6W1_ENSVE</name>
<dbReference type="AlphaFoldDB" id="A0A426Y6W1"/>
<accession>A0A426Y6W1</accession>
<comment type="caution">
    <text evidence="2">The sequence shown here is derived from an EMBL/GenBank/DDBJ whole genome shotgun (WGS) entry which is preliminary data.</text>
</comment>
<proteinExistence type="predicted"/>